<evidence type="ECO:0000313" key="8">
    <source>
        <dbReference type="EMBL" id="TSE30271.1"/>
    </source>
</evidence>
<dbReference type="InterPro" id="IPR002915">
    <property type="entry name" value="DeoC/FbaB/LacD_aldolase"/>
</dbReference>
<reference evidence="8 9" key="1">
    <citation type="submission" date="2019-07" db="EMBL/GenBank/DDBJ databases">
        <title>Tepidimonas taiwanensis I1-1 draft genome.</title>
        <authorList>
            <person name="Da Costa M.S."/>
            <person name="Froufe H.J.C."/>
            <person name="Egas C."/>
            <person name="Albuquerque L."/>
        </authorList>
    </citation>
    <scope>NUCLEOTIDE SEQUENCE [LARGE SCALE GENOMIC DNA]</scope>
    <source>
        <strain evidence="8 9">I1-1</strain>
    </source>
</reference>
<proteinExistence type="inferred from homology"/>
<sequence length="278" mass="30013">MNHSLAWQNDDRELAALVLRCLDLTELGESCSADDVVSLCRRAQGEVPHRPDVRVPAAAAVCVWPRFVAEARRQLPPAVRVAAVANFPSGQEPLAQVLHTIASIADDGGQEVDVVLPYRAWLAGDRGHMRDWLRAVRRASEGLGLKLILESGAFPDVPDGMHALQTACHLALDEGVDWLKTSTGKIARGATLEAARVLLRSIAHHPTMRNRAGCKPSGGLRRVADVRPYVQAAHELLGPSALTPQRWRIGASALWQDAVAQLVDTAPNTPPSSVDPAY</sequence>
<organism evidence="8 9">
    <name type="scientific">Tepidimonas taiwanensis</name>
    <dbReference type="NCBI Taxonomy" id="307486"/>
    <lineage>
        <taxon>Bacteria</taxon>
        <taxon>Pseudomonadati</taxon>
        <taxon>Pseudomonadota</taxon>
        <taxon>Betaproteobacteria</taxon>
        <taxon>Burkholderiales</taxon>
        <taxon>Tepidimonas</taxon>
    </lineage>
</organism>
<dbReference type="Pfam" id="PF01791">
    <property type="entry name" value="DeoC"/>
    <property type="match status" value="1"/>
</dbReference>
<dbReference type="GO" id="GO:0016052">
    <property type="term" value="P:carbohydrate catabolic process"/>
    <property type="evidence" value="ECO:0007669"/>
    <property type="project" value="TreeGrafter"/>
</dbReference>
<keyword evidence="9" id="KW-1185">Reference proteome</keyword>
<evidence type="ECO:0000256" key="1">
    <source>
        <dbReference type="ARBA" id="ARBA00004816"/>
    </source>
</evidence>
<dbReference type="SMART" id="SM01133">
    <property type="entry name" value="DeoC"/>
    <property type="match status" value="1"/>
</dbReference>
<dbReference type="GO" id="GO:0004139">
    <property type="term" value="F:deoxyribose-phosphate aldolase activity"/>
    <property type="evidence" value="ECO:0007669"/>
    <property type="project" value="UniProtKB-UniRule"/>
</dbReference>
<dbReference type="InterPro" id="IPR011343">
    <property type="entry name" value="DeoC"/>
</dbReference>
<dbReference type="InterPro" id="IPR013785">
    <property type="entry name" value="Aldolase_TIM"/>
</dbReference>
<dbReference type="NCBIfam" id="TIGR00126">
    <property type="entry name" value="deoC"/>
    <property type="match status" value="1"/>
</dbReference>
<evidence type="ECO:0000256" key="5">
    <source>
        <dbReference type="ARBA" id="ARBA00023270"/>
    </source>
</evidence>
<evidence type="ECO:0000256" key="2">
    <source>
        <dbReference type="ARBA" id="ARBA00009473"/>
    </source>
</evidence>
<dbReference type="Gene3D" id="3.20.20.70">
    <property type="entry name" value="Aldolase class I"/>
    <property type="match status" value="1"/>
</dbReference>
<protein>
    <recommendedName>
        <fullName evidence="3 7">Deoxyribose-phosphate aldolase</fullName>
        <ecNumber evidence="3 7">4.1.2.4</ecNumber>
    </recommendedName>
</protein>
<name>A0A554X348_9BURK</name>
<keyword evidence="5" id="KW-0704">Schiff base</keyword>
<evidence type="ECO:0000313" key="9">
    <source>
        <dbReference type="Proteomes" id="UP000317763"/>
    </source>
</evidence>
<dbReference type="GO" id="GO:0009264">
    <property type="term" value="P:deoxyribonucleotide catabolic process"/>
    <property type="evidence" value="ECO:0007669"/>
    <property type="project" value="UniProtKB-UniRule"/>
</dbReference>
<dbReference type="GO" id="GO:0005737">
    <property type="term" value="C:cytoplasm"/>
    <property type="evidence" value="ECO:0007669"/>
    <property type="project" value="InterPro"/>
</dbReference>
<dbReference type="STRING" id="307486.GCA_000807215_02343"/>
<evidence type="ECO:0000256" key="3">
    <source>
        <dbReference type="ARBA" id="ARBA00012515"/>
    </source>
</evidence>
<gene>
    <name evidence="8" type="primary">deoC</name>
    <name evidence="8" type="ORF">Ttaiw_01968</name>
</gene>
<evidence type="ECO:0000256" key="6">
    <source>
        <dbReference type="ARBA" id="ARBA00048791"/>
    </source>
</evidence>
<comment type="similarity">
    <text evidence="2">Belongs to the DeoC/FbaB aldolase family. DeoC type 2 subfamily.</text>
</comment>
<dbReference type="Proteomes" id="UP000317763">
    <property type="component" value="Unassembled WGS sequence"/>
</dbReference>
<dbReference type="SUPFAM" id="SSF51569">
    <property type="entry name" value="Aldolase"/>
    <property type="match status" value="1"/>
</dbReference>
<dbReference type="EC" id="4.1.2.4" evidence="3 7"/>
<comment type="pathway">
    <text evidence="1">Carbohydrate degradation; 2-deoxy-D-ribose 1-phosphate degradation; D-glyceraldehyde 3-phosphate and acetaldehyde from 2-deoxy-alpha-D-ribose 1-phosphate: step 2/2.</text>
</comment>
<dbReference type="RefSeq" id="WP_052231820.1">
    <property type="nucleotide sequence ID" value="NZ_CP083911.1"/>
</dbReference>
<dbReference type="PIRSF" id="PIRSF001357">
    <property type="entry name" value="DeoC"/>
    <property type="match status" value="1"/>
</dbReference>
<comment type="caution">
    <text evidence="8">The sequence shown here is derived from an EMBL/GenBank/DDBJ whole genome shotgun (WGS) entry which is preliminary data.</text>
</comment>
<dbReference type="AlphaFoldDB" id="A0A554X348"/>
<comment type="catalytic activity">
    <reaction evidence="6">
        <text>2-deoxy-D-ribose 5-phosphate = D-glyceraldehyde 3-phosphate + acetaldehyde</text>
        <dbReference type="Rhea" id="RHEA:12821"/>
        <dbReference type="ChEBI" id="CHEBI:15343"/>
        <dbReference type="ChEBI" id="CHEBI:59776"/>
        <dbReference type="ChEBI" id="CHEBI:62877"/>
        <dbReference type="EC" id="4.1.2.4"/>
    </reaction>
</comment>
<accession>A0A554X348</accession>
<evidence type="ECO:0000256" key="4">
    <source>
        <dbReference type="ARBA" id="ARBA00023239"/>
    </source>
</evidence>
<keyword evidence="4 8" id="KW-0456">Lyase</keyword>
<evidence type="ECO:0000256" key="7">
    <source>
        <dbReference type="NCBIfam" id="TIGR00126"/>
    </source>
</evidence>
<dbReference type="PANTHER" id="PTHR10889:SF3">
    <property type="entry name" value="DEOXYRIBOSE-PHOSPHATE ALDOLASE"/>
    <property type="match status" value="1"/>
</dbReference>
<dbReference type="OrthoDB" id="6579831at2"/>
<dbReference type="EMBL" id="VJOM01000024">
    <property type="protein sequence ID" value="TSE30271.1"/>
    <property type="molecule type" value="Genomic_DNA"/>
</dbReference>
<dbReference type="PANTHER" id="PTHR10889">
    <property type="entry name" value="DEOXYRIBOSE-PHOSPHATE ALDOLASE"/>
    <property type="match status" value="1"/>
</dbReference>